<keyword evidence="2" id="KW-0732">Signal</keyword>
<dbReference type="AlphaFoldDB" id="L1JB15"/>
<evidence type="ECO:0000313" key="7">
    <source>
        <dbReference type="Proteomes" id="UP000011087"/>
    </source>
</evidence>
<gene>
    <name evidence="5" type="ORF">GUITHDRAFT_108519</name>
</gene>
<dbReference type="OMA" id="MGVYFNF"/>
<dbReference type="Gene3D" id="1.10.3730.10">
    <property type="entry name" value="ProC C-terminal domain-like"/>
    <property type="match status" value="1"/>
</dbReference>
<dbReference type="InterPro" id="IPR029036">
    <property type="entry name" value="P5CR_dimer"/>
</dbReference>
<dbReference type="HOGENOM" id="CLU_066353_0_0_1"/>
<reference evidence="5 7" key="1">
    <citation type="journal article" date="2012" name="Nature">
        <title>Algal genomes reveal evolutionary mosaicism and the fate of nucleomorphs.</title>
        <authorList>
            <consortium name="DOE Joint Genome Institute"/>
            <person name="Curtis B.A."/>
            <person name="Tanifuji G."/>
            <person name="Burki F."/>
            <person name="Gruber A."/>
            <person name="Irimia M."/>
            <person name="Maruyama S."/>
            <person name="Arias M.C."/>
            <person name="Ball S.G."/>
            <person name="Gile G.H."/>
            <person name="Hirakawa Y."/>
            <person name="Hopkins J.F."/>
            <person name="Kuo A."/>
            <person name="Rensing S.A."/>
            <person name="Schmutz J."/>
            <person name="Symeonidi A."/>
            <person name="Elias M."/>
            <person name="Eveleigh R.J."/>
            <person name="Herman E.K."/>
            <person name="Klute M.J."/>
            <person name="Nakayama T."/>
            <person name="Obornik M."/>
            <person name="Reyes-Prieto A."/>
            <person name="Armbrust E.V."/>
            <person name="Aves S.J."/>
            <person name="Beiko R.G."/>
            <person name="Coutinho P."/>
            <person name="Dacks J.B."/>
            <person name="Durnford D.G."/>
            <person name="Fast N.M."/>
            <person name="Green B.R."/>
            <person name="Grisdale C.J."/>
            <person name="Hempel F."/>
            <person name="Henrissat B."/>
            <person name="Hoppner M.P."/>
            <person name="Ishida K."/>
            <person name="Kim E."/>
            <person name="Koreny L."/>
            <person name="Kroth P.G."/>
            <person name="Liu Y."/>
            <person name="Malik S.B."/>
            <person name="Maier U.G."/>
            <person name="McRose D."/>
            <person name="Mock T."/>
            <person name="Neilson J.A."/>
            <person name="Onodera N.T."/>
            <person name="Poole A.M."/>
            <person name="Pritham E.J."/>
            <person name="Richards T.A."/>
            <person name="Rocap G."/>
            <person name="Roy S.W."/>
            <person name="Sarai C."/>
            <person name="Schaack S."/>
            <person name="Shirato S."/>
            <person name="Slamovits C.H."/>
            <person name="Spencer D.F."/>
            <person name="Suzuki S."/>
            <person name="Worden A.Z."/>
            <person name="Zauner S."/>
            <person name="Barry K."/>
            <person name="Bell C."/>
            <person name="Bharti A.K."/>
            <person name="Crow J.A."/>
            <person name="Grimwood J."/>
            <person name="Kramer R."/>
            <person name="Lindquist E."/>
            <person name="Lucas S."/>
            <person name="Salamov A."/>
            <person name="McFadden G.I."/>
            <person name="Lane C.E."/>
            <person name="Keeling P.J."/>
            <person name="Gray M.W."/>
            <person name="Grigoriev I.V."/>
            <person name="Archibald J.M."/>
        </authorList>
    </citation>
    <scope>NUCLEOTIDE SEQUENCE</scope>
    <source>
        <strain evidence="5 7">CCMP2712</strain>
    </source>
</reference>
<accession>L1JB15</accession>
<dbReference type="RefSeq" id="XP_005832713.1">
    <property type="nucleotide sequence ID" value="XM_005832656.1"/>
</dbReference>
<protein>
    <submittedName>
        <fullName evidence="5">Pyrroline-5-carboxylate reductase</fullName>
    </submittedName>
</protein>
<dbReference type="GO" id="GO:0055129">
    <property type="term" value="P:L-proline biosynthetic process"/>
    <property type="evidence" value="ECO:0007669"/>
    <property type="project" value="TreeGrafter"/>
</dbReference>
<feature type="chain" id="PRO_5008771192" evidence="2">
    <location>
        <begin position="23"/>
        <end position="358"/>
    </location>
</feature>
<comment type="similarity">
    <text evidence="1">Belongs to the pyrroline-5-carboxylate reductase family.</text>
</comment>
<evidence type="ECO:0000259" key="3">
    <source>
        <dbReference type="Pfam" id="PF03807"/>
    </source>
</evidence>
<dbReference type="PANTHER" id="PTHR11645">
    <property type="entry name" value="PYRROLINE-5-CARBOXYLATE REDUCTASE"/>
    <property type="match status" value="1"/>
</dbReference>
<evidence type="ECO:0000256" key="2">
    <source>
        <dbReference type="SAM" id="SignalP"/>
    </source>
</evidence>
<proteinExistence type="inferred from homology"/>
<dbReference type="InterPro" id="IPR036291">
    <property type="entry name" value="NAD(P)-bd_dom_sf"/>
</dbReference>
<dbReference type="Gene3D" id="3.40.50.720">
    <property type="entry name" value="NAD(P)-binding Rossmann-like Domain"/>
    <property type="match status" value="1"/>
</dbReference>
<dbReference type="OrthoDB" id="10263291at2759"/>
<dbReference type="STRING" id="905079.L1JB15"/>
<feature type="domain" description="Pyrroline-5-carboxylate reductase dimerisation" evidence="4">
    <location>
        <begin position="259"/>
        <end position="348"/>
    </location>
</feature>
<dbReference type="GO" id="GO:0004735">
    <property type="term" value="F:pyrroline-5-carboxylate reductase activity"/>
    <property type="evidence" value="ECO:0007669"/>
    <property type="project" value="TreeGrafter"/>
</dbReference>
<sequence>MWLMVLAVRIILVAMMIGAAETFCLPALTRTNANGVLGLRGGFDDRLENVQRVRQMRDDVLKKLVEDNLVGKAGRSDKVQASVGEAVGEESIDVEPITRLGFLGTGTIAKAVVEGLCSFSLAPKRIYLSPRNANTSSLLAAKYPEMVEVSGSNQQVVDSCDVLCVCVTPQVYKQVLGELKFREDLKIVSFISTARIDDILPLVAPCTRVVRAIPMPPIAQGQGPLPMYPRDEKLEKLFDEISTVINLDREEDFFSFMSVSSLMAPFYYMQHTISEWMTSTGVPQEKANKFVGELLFALAHDSKYETDFKALTDRSQTPGGINEQSLRQLREKEFFSSLQDQLQVIQDRVANKSEKKQQ</sequence>
<feature type="domain" description="Pyrroline-5-carboxylate reductase catalytic N-terminal" evidence="3">
    <location>
        <begin position="99"/>
        <end position="194"/>
    </location>
</feature>
<feature type="signal peptide" evidence="2">
    <location>
        <begin position="1"/>
        <end position="22"/>
    </location>
</feature>
<evidence type="ECO:0000313" key="6">
    <source>
        <dbReference type="EnsemblProtists" id="EKX45733"/>
    </source>
</evidence>
<dbReference type="eggNOG" id="KOG3124">
    <property type="taxonomic scope" value="Eukaryota"/>
</dbReference>
<reference evidence="7" key="2">
    <citation type="submission" date="2012-11" db="EMBL/GenBank/DDBJ databases">
        <authorList>
            <person name="Kuo A."/>
            <person name="Curtis B.A."/>
            <person name="Tanifuji G."/>
            <person name="Burki F."/>
            <person name="Gruber A."/>
            <person name="Irimia M."/>
            <person name="Maruyama S."/>
            <person name="Arias M.C."/>
            <person name="Ball S.G."/>
            <person name="Gile G.H."/>
            <person name="Hirakawa Y."/>
            <person name="Hopkins J.F."/>
            <person name="Rensing S.A."/>
            <person name="Schmutz J."/>
            <person name="Symeonidi A."/>
            <person name="Elias M."/>
            <person name="Eveleigh R.J."/>
            <person name="Herman E.K."/>
            <person name="Klute M.J."/>
            <person name="Nakayama T."/>
            <person name="Obornik M."/>
            <person name="Reyes-Prieto A."/>
            <person name="Armbrust E.V."/>
            <person name="Aves S.J."/>
            <person name="Beiko R.G."/>
            <person name="Coutinho P."/>
            <person name="Dacks J.B."/>
            <person name="Durnford D.G."/>
            <person name="Fast N.M."/>
            <person name="Green B.R."/>
            <person name="Grisdale C."/>
            <person name="Hempe F."/>
            <person name="Henrissat B."/>
            <person name="Hoppner M.P."/>
            <person name="Ishida K.-I."/>
            <person name="Kim E."/>
            <person name="Koreny L."/>
            <person name="Kroth P.G."/>
            <person name="Liu Y."/>
            <person name="Malik S.-B."/>
            <person name="Maier U.G."/>
            <person name="McRose D."/>
            <person name="Mock T."/>
            <person name="Neilson J.A."/>
            <person name="Onodera N.T."/>
            <person name="Poole A.M."/>
            <person name="Pritham E.J."/>
            <person name="Richards T.A."/>
            <person name="Rocap G."/>
            <person name="Roy S.W."/>
            <person name="Sarai C."/>
            <person name="Schaack S."/>
            <person name="Shirato S."/>
            <person name="Slamovits C.H."/>
            <person name="Spencer D.F."/>
            <person name="Suzuki S."/>
            <person name="Worden A.Z."/>
            <person name="Zauner S."/>
            <person name="Barry K."/>
            <person name="Bell C."/>
            <person name="Bharti A.K."/>
            <person name="Crow J.A."/>
            <person name="Grimwood J."/>
            <person name="Kramer R."/>
            <person name="Lindquist E."/>
            <person name="Lucas S."/>
            <person name="Salamov A."/>
            <person name="McFadden G.I."/>
            <person name="Lane C.E."/>
            <person name="Keeling P.J."/>
            <person name="Gray M.W."/>
            <person name="Grigoriev I.V."/>
            <person name="Archibald J.M."/>
        </authorList>
    </citation>
    <scope>NUCLEOTIDE SEQUENCE</scope>
    <source>
        <strain evidence="7">CCMP2712</strain>
    </source>
</reference>
<dbReference type="EnsemblProtists" id="EKX45733">
    <property type="protein sequence ID" value="EKX45733"/>
    <property type="gene ID" value="GUITHDRAFT_108519"/>
</dbReference>
<dbReference type="EMBL" id="JH992998">
    <property type="protein sequence ID" value="EKX45733.1"/>
    <property type="molecule type" value="Genomic_DNA"/>
</dbReference>
<name>L1JB15_GUITC</name>
<evidence type="ECO:0000313" key="5">
    <source>
        <dbReference type="EMBL" id="EKX45733.1"/>
    </source>
</evidence>
<keyword evidence="7" id="KW-1185">Reference proteome</keyword>
<dbReference type="Pfam" id="PF14748">
    <property type="entry name" value="P5CR_dimer"/>
    <property type="match status" value="1"/>
</dbReference>
<dbReference type="GeneID" id="17302242"/>
<evidence type="ECO:0000259" key="4">
    <source>
        <dbReference type="Pfam" id="PF14748"/>
    </source>
</evidence>
<dbReference type="PaxDb" id="55529-EKX45733"/>
<dbReference type="Pfam" id="PF03807">
    <property type="entry name" value="F420_oxidored"/>
    <property type="match status" value="1"/>
</dbReference>
<dbReference type="Proteomes" id="UP000011087">
    <property type="component" value="Unassembled WGS sequence"/>
</dbReference>
<dbReference type="SUPFAM" id="SSF51735">
    <property type="entry name" value="NAD(P)-binding Rossmann-fold domains"/>
    <property type="match status" value="1"/>
</dbReference>
<reference evidence="6" key="3">
    <citation type="submission" date="2015-06" db="UniProtKB">
        <authorList>
            <consortium name="EnsemblProtists"/>
        </authorList>
    </citation>
    <scope>IDENTIFICATION</scope>
</reference>
<dbReference type="InterPro" id="IPR028939">
    <property type="entry name" value="P5C_Rdtase_cat_N"/>
</dbReference>
<organism evidence="5">
    <name type="scientific">Guillardia theta (strain CCMP2712)</name>
    <name type="common">Cryptophyte</name>
    <dbReference type="NCBI Taxonomy" id="905079"/>
    <lineage>
        <taxon>Eukaryota</taxon>
        <taxon>Cryptophyceae</taxon>
        <taxon>Pyrenomonadales</taxon>
        <taxon>Geminigeraceae</taxon>
        <taxon>Guillardia</taxon>
    </lineage>
</organism>
<dbReference type="PANTHER" id="PTHR11645:SF13">
    <property type="entry name" value="PYRROLINE-5-CARBOXYLATE REDUCTASE CATALYTIC N-TERMINAL DOMAIN-CONTAINING PROTEIN"/>
    <property type="match status" value="1"/>
</dbReference>
<evidence type="ECO:0000256" key="1">
    <source>
        <dbReference type="ARBA" id="ARBA00005525"/>
    </source>
</evidence>
<dbReference type="KEGG" id="gtt:GUITHDRAFT_108519"/>